<dbReference type="InterPro" id="IPR028208">
    <property type="entry name" value="Effector_pro_NleD-like"/>
</dbReference>
<dbReference type="Pfam" id="PF00353">
    <property type="entry name" value="HemolysinCabind"/>
    <property type="match status" value="2"/>
</dbReference>
<dbReference type="InterPro" id="IPR001343">
    <property type="entry name" value="Hemolysn_Ca-bd"/>
</dbReference>
<dbReference type="Gene3D" id="2.150.10.10">
    <property type="entry name" value="Serralysin-like metalloprotease, C-terminal"/>
    <property type="match status" value="2"/>
</dbReference>
<organism evidence="4 5">
    <name type="scientific">Hamadaea flava</name>
    <dbReference type="NCBI Taxonomy" id="1742688"/>
    <lineage>
        <taxon>Bacteria</taxon>
        <taxon>Bacillati</taxon>
        <taxon>Actinomycetota</taxon>
        <taxon>Actinomycetes</taxon>
        <taxon>Micromonosporales</taxon>
        <taxon>Micromonosporaceae</taxon>
        <taxon>Hamadaea</taxon>
    </lineage>
</organism>
<dbReference type="PROSITE" id="PS00330">
    <property type="entry name" value="HEMOLYSIN_CALCIUM"/>
    <property type="match status" value="3"/>
</dbReference>
<proteinExistence type="predicted"/>
<dbReference type="EMBL" id="JBHSAY010000015">
    <property type="protein sequence ID" value="MFC4134734.1"/>
    <property type="molecule type" value="Genomic_DNA"/>
</dbReference>
<gene>
    <name evidence="4" type="ORF">ACFOZ4_29345</name>
</gene>
<comment type="caution">
    <text evidence="4">The sequence shown here is derived from an EMBL/GenBank/DDBJ whole genome shotgun (WGS) entry which is preliminary data.</text>
</comment>
<evidence type="ECO:0000256" key="1">
    <source>
        <dbReference type="ARBA" id="ARBA00004613"/>
    </source>
</evidence>
<dbReference type="InterPro" id="IPR050557">
    <property type="entry name" value="RTX_toxin/Mannuronan_C5-epim"/>
</dbReference>
<comment type="subcellular location">
    <subcellularLocation>
        <location evidence="1">Secreted</location>
    </subcellularLocation>
</comment>
<sequence>MRPREVRVADHWYLADDGYAQAAAAWRGLAAGPQPQRRDWSGQATGVLSEWSGATASTYAAHRARLAGGVDGCTRLAARVAAALEVCAEASATTRFRLSAHFSVVCDVFQARPYADGTVSLTVSDPAGAGAARAAVAQAVRLRGDLEQTLALQAKEITATLPEWEALAKTWRTAEPATFAVPTEVAATQVLRSGDTVVISTGSGDDRVEVRVDPATGEQVVTGQSGQWRFPGDLRLVLRTGGGDDTVTVAPGTSVRLTLVGGDGDDELHGGDGHDVLYGLAGTDYLAGGAGDDRIFGGDGNDTAYGLAGADAIDGGDGRDYLDGGHGADVLSGDDGGDVLVGGPGADRVSGGAGADVVYTGGGADVVDGGAGDDIAYHDKDAALTSVDREVAVQLAEIPAQIQVEGSPEFTARVRSDLEFLAASPTGQQMLAALDAGLTGRDTLTIREWSEHNAAASADVSLDRGHQRAIDYNPGFSTFLGSTPPVAVLYHEMAHQYDFVNETVLPGRHDDPGDPDRIPSGSGGVGVPNAERQATGLPVDDDRDPRTPIRVDPRHPLVFTENGLRTELTWPQRRHYG</sequence>
<dbReference type="PANTHER" id="PTHR38340">
    <property type="entry name" value="S-LAYER PROTEIN"/>
    <property type="match status" value="1"/>
</dbReference>
<dbReference type="PRINTS" id="PR00313">
    <property type="entry name" value="CABNDNGRPT"/>
</dbReference>
<dbReference type="PANTHER" id="PTHR38340:SF1">
    <property type="entry name" value="S-LAYER PROTEIN"/>
    <property type="match status" value="1"/>
</dbReference>
<dbReference type="SUPFAM" id="SSF51120">
    <property type="entry name" value="beta-Roll"/>
    <property type="match status" value="1"/>
</dbReference>
<dbReference type="Proteomes" id="UP001595816">
    <property type="component" value="Unassembled WGS sequence"/>
</dbReference>
<dbReference type="RefSeq" id="WP_308197778.1">
    <property type="nucleotide sequence ID" value="NZ_JAMZDZ010000001.1"/>
</dbReference>
<protein>
    <submittedName>
        <fullName evidence="4">M91 family zinc metallopeptidase</fullName>
    </submittedName>
</protein>
<evidence type="ECO:0000256" key="2">
    <source>
        <dbReference type="ARBA" id="ARBA00022525"/>
    </source>
</evidence>
<evidence type="ECO:0000313" key="5">
    <source>
        <dbReference type="Proteomes" id="UP001595816"/>
    </source>
</evidence>
<feature type="region of interest" description="Disordered" evidence="3">
    <location>
        <begin position="504"/>
        <end position="553"/>
    </location>
</feature>
<dbReference type="InterPro" id="IPR011049">
    <property type="entry name" value="Serralysin-like_metalloprot_C"/>
</dbReference>
<evidence type="ECO:0000256" key="3">
    <source>
        <dbReference type="SAM" id="MobiDB-lite"/>
    </source>
</evidence>
<reference evidence="5" key="1">
    <citation type="journal article" date="2019" name="Int. J. Syst. Evol. Microbiol.">
        <title>The Global Catalogue of Microorganisms (GCM) 10K type strain sequencing project: providing services to taxonomists for standard genome sequencing and annotation.</title>
        <authorList>
            <consortium name="The Broad Institute Genomics Platform"/>
            <consortium name="The Broad Institute Genome Sequencing Center for Infectious Disease"/>
            <person name="Wu L."/>
            <person name="Ma J."/>
        </authorList>
    </citation>
    <scope>NUCLEOTIDE SEQUENCE [LARGE SCALE GENOMIC DNA]</scope>
    <source>
        <strain evidence="5">CGMCC 4.7289</strain>
    </source>
</reference>
<dbReference type="Pfam" id="PF14891">
    <property type="entry name" value="Peptidase_M91"/>
    <property type="match status" value="1"/>
</dbReference>
<evidence type="ECO:0000313" key="4">
    <source>
        <dbReference type="EMBL" id="MFC4134734.1"/>
    </source>
</evidence>
<keyword evidence="2" id="KW-0964">Secreted</keyword>
<feature type="compositionally biased region" description="Basic and acidic residues" evidence="3">
    <location>
        <begin position="507"/>
        <end position="517"/>
    </location>
</feature>
<name>A0ABV8LW24_9ACTN</name>
<accession>A0ABV8LW24</accession>
<keyword evidence="5" id="KW-1185">Reference proteome</keyword>
<dbReference type="InterPro" id="IPR018511">
    <property type="entry name" value="Hemolysin-typ_Ca-bd_CS"/>
</dbReference>
<feature type="compositionally biased region" description="Basic and acidic residues" evidence="3">
    <location>
        <begin position="543"/>
        <end position="553"/>
    </location>
</feature>